<sequence>MFTRWAAPVAVVANVYAVSPLPRGVVYPHGPPSETVIAESQNRYFSTVAQVEEGGRIFQRDDRGFLVDQNGILLVPGDDRSLVLRILFTVLHKKMVNKKITISPKLSTF</sequence>
<evidence type="ECO:0000313" key="1">
    <source>
        <dbReference type="EMBL" id="CRZ06057.1"/>
    </source>
</evidence>
<reference evidence="1" key="1">
    <citation type="submission" date="2015-04" db="EMBL/GenBank/DDBJ databases">
        <title>The genome sequence of the plant pathogenic Rhizarian Plasmodiophora brassicae reveals insights in its biotrophic life cycle and the origin of chitin synthesis.</title>
        <authorList>
            <person name="Schwelm A."/>
            <person name="Fogelqvist J."/>
            <person name="Knaust A."/>
            <person name="Julke S."/>
            <person name="Lilja T."/>
            <person name="Dhandapani V."/>
            <person name="Bonilla-Rosso G."/>
            <person name="Karlsson M."/>
            <person name="Shevchenko A."/>
            <person name="Choi S.R."/>
            <person name="Kim H.G."/>
            <person name="Park J.Y."/>
            <person name="Lim Y.P."/>
            <person name="Ludwig-Muller J."/>
            <person name="Dixelius C."/>
        </authorList>
    </citation>
    <scope>NUCLEOTIDE SEQUENCE</scope>
    <source>
        <tissue evidence="1">Potato root galls</tissue>
    </source>
</reference>
<protein>
    <submittedName>
        <fullName evidence="1">Uncharacterized protein</fullName>
    </submittedName>
</protein>
<accession>A0A0H5QWC6</accession>
<dbReference type="EMBL" id="HACM01005615">
    <property type="protein sequence ID" value="CRZ06057.1"/>
    <property type="molecule type" value="Transcribed_RNA"/>
</dbReference>
<organism evidence="1">
    <name type="scientific">Spongospora subterranea</name>
    <dbReference type="NCBI Taxonomy" id="70186"/>
    <lineage>
        <taxon>Eukaryota</taxon>
        <taxon>Sar</taxon>
        <taxon>Rhizaria</taxon>
        <taxon>Endomyxa</taxon>
        <taxon>Phytomyxea</taxon>
        <taxon>Plasmodiophorida</taxon>
        <taxon>Plasmodiophoridae</taxon>
        <taxon>Spongospora</taxon>
    </lineage>
</organism>
<name>A0A0H5QWC6_9EUKA</name>
<dbReference type="AlphaFoldDB" id="A0A0H5QWC6"/>
<proteinExistence type="predicted"/>